<reference evidence="8" key="1">
    <citation type="submission" date="2019-04" db="EMBL/GenBank/DDBJ databases">
        <authorList>
            <person name="Alioto T."/>
            <person name="Alioto T."/>
        </authorList>
    </citation>
    <scope>NUCLEOTIDE SEQUENCE [LARGE SCALE GENOMIC DNA]</scope>
</reference>
<evidence type="ECO:0000256" key="6">
    <source>
        <dbReference type="SAM" id="Phobius"/>
    </source>
</evidence>
<comment type="caution">
    <text evidence="8">The sequence shown here is derived from an EMBL/GenBank/DDBJ whole genome shotgun (WGS) entry which is preliminary data.</text>
</comment>
<proteinExistence type="predicted"/>
<dbReference type="SUPFAM" id="SSF81321">
    <property type="entry name" value="Family A G protein-coupled receptor-like"/>
    <property type="match status" value="1"/>
</dbReference>
<dbReference type="GO" id="GO:0016020">
    <property type="term" value="C:membrane"/>
    <property type="evidence" value="ECO:0007669"/>
    <property type="project" value="UniProtKB-SubCell"/>
</dbReference>
<evidence type="ECO:0000256" key="4">
    <source>
        <dbReference type="ARBA" id="ARBA00023136"/>
    </source>
</evidence>
<keyword evidence="3 6" id="KW-1133">Transmembrane helix</keyword>
<gene>
    <name evidence="8" type="ORF">MONAX_5E027797</name>
</gene>
<evidence type="ECO:0000256" key="3">
    <source>
        <dbReference type="ARBA" id="ARBA00022989"/>
    </source>
</evidence>
<evidence type="ECO:0000256" key="2">
    <source>
        <dbReference type="ARBA" id="ARBA00022692"/>
    </source>
</evidence>
<dbReference type="Proteomes" id="UP000335636">
    <property type="component" value="Unassembled WGS sequence"/>
</dbReference>
<accession>A0A5E4D0I6</accession>
<evidence type="ECO:0000256" key="5">
    <source>
        <dbReference type="ARBA" id="ARBA00023170"/>
    </source>
</evidence>
<evidence type="ECO:0000259" key="7">
    <source>
        <dbReference type="PROSITE" id="PS50262"/>
    </source>
</evidence>
<feature type="domain" description="G-protein coupled receptors family 1 profile" evidence="7">
    <location>
        <begin position="1"/>
        <end position="72"/>
    </location>
</feature>
<dbReference type="InterPro" id="IPR000276">
    <property type="entry name" value="GPCR_Rhodpsn"/>
</dbReference>
<dbReference type="AlphaFoldDB" id="A0A5E4D0I6"/>
<dbReference type="PANTHER" id="PTHR26453">
    <property type="entry name" value="OLFACTORY RECEPTOR"/>
    <property type="match status" value="1"/>
</dbReference>
<evidence type="ECO:0000313" key="9">
    <source>
        <dbReference type="Proteomes" id="UP000335636"/>
    </source>
</evidence>
<feature type="non-terminal residue" evidence="8">
    <location>
        <position position="72"/>
    </location>
</feature>
<evidence type="ECO:0000313" key="8">
    <source>
        <dbReference type="EMBL" id="VTJ87605.1"/>
    </source>
</evidence>
<keyword evidence="4 6" id="KW-0472">Membrane</keyword>
<sequence>MGFDRFVAICNPLCYTVIMNPQLCVLLAAVAWLISFLYALVHSVMTACLYFLHFQKLNYLFYDIKPLLELAC</sequence>
<feature type="transmembrane region" description="Helical" evidence="6">
    <location>
        <begin position="25"/>
        <end position="52"/>
    </location>
</feature>
<protein>
    <recommendedName>
        <fullName evidence="7">G-protein coupled receptors family 1 profile domain-containing protein</fullName>
    </recommendedName>
</protein>
<dbReference type="EMBL" id="CABDUW010002660">
    <property type="protein sequence ID" value="VTJ87605.1"/>
    <property type="molecule type" value="Genomic_DNA"/>
</dbReference>
<comment type="subcellular location">
    <subcellularLocation>
        <location evidence="1">Membrane</location>
        <topology evidence="1">Multi-pass membrane protein</topology>
    </subcellularLocation>
</comment>
<evidence type="ECO:0000256" key="1">
    <source>
        <dbReference type="ARBA" id="ARBA00004141"/>
    </source>
</evidence>
<keyword evidence="5" id="KW-0675">Receptor</keyword>
<keyword evidence="2 6" id="KW-0812">Transmembrane</keyword>
<dbReference type="Pfam" id="PF00001">
    <property type="entry name" value="7tm_1"/>
    <property type="match status" value="1"/>
</dbReference>
<dbReference type="Gene3D" id="1.20.1070.10">
    <property type="entry name" value="Rhodopsin 7-helix transmembrane proteins"/>
    <property type="match status" value="1"/>
</dbReference>
<dbReference type="PROSITE" id="PS50262">
    <property type="entry name" value="G_PROTEIN_RECEP_F1_2"/>
    <property type="match status" value="1"/>
</dbReference>
<dbReference type="InterPro" id="IPR017452">
    <property type="entry name" value="GPCR_Rhodpsn_7TM"/>
</dbReference>
<name>A0A5E4D0I6_MARMO</name>
<keyword evidence="9" id="KW-1185">Reference proteome</keyword>
<dbReference type="GO" id="GO:0004930">
    <property type="term" value="F:G protein-coupled receptor activity"/>
    <property type="evidence" value="ECO:0007669"/>
    <property type="project" value="InterPro"/>
</dbReference>
<organism evidence="8 9">
    <name type="scientific">Marmota monax</name>
    <name type="common">Woodchuck</name>
    <dbReference type="NCBI Taxonomy" id="9995"/>
    <lineage>
        <taxon>Eukaryota</taxon>
        <taxon>Metazoa</taxon>
        <taxon>Chordata</taxon>
        <taxon>Craniata</taxon>
        <taxon>Vertebrata</taxon>
        <taxon>Euteleostomi</taxon>
        <taxon>Mammalia</taxon>
        <taxon>Eutheria</taxon>
        <taxon>Euarchontoglires</taxon>
        <taxon>Glires</taxon>
        <taxon>Rodentia</taxon>
        <taxon>Sciuromorpha</taxon>
        <taxon>Sciuridae</taxon>
        <taxon>Xerinae</taxon>
        <taxon>Marmotini</taxon>
        <taxon>Marmota</taxon>
    </lineage>
</organism>